<evidence type="ECO:0000313" key="2">
    <source>
        <dbReference type="EMBL" id="CAG8493957.1"/>
    </source>
</evidence>
<organism evidence="2 3">
    <name type="scientific">Paraglomus occultum</name>
    <dbReference type="NCBI Taxonomy" id="144539"/>
    <lineage>
        <taxon>Eukaryota</taxon>
        <taxon>Fungi</taxon>
        <taxon>Fungi incertae sedis</taxon>
        <taxon>Mucoromycota</taxon>
        <taxon>Glomeromycotina</taxon>
        <taxon>Glomeromycetes</taxon>
        <taxon>Paraglomerales</taxon>
        <taxon>Paraglomeraceae</taxon>
        <taxon>Paraglomus</taxon>
    </lineage>
</organism>
<sequence>MTLFYKYYSINIVEKCYKPQYVDGCGWVATTETPTTASTVQPPTTAATEAPTTAPTAQSKRMSNARREERLKVDQFE</sequence>
<evidence type="ECO:0000313" key="3">
    <source>
        <dbReference type="Proteomes" id="UP000789572"/>
    </source>
</evidence>
<dbReference type="Proteomes" id="UP000789572">
    <property type="component" value="Unassembled WGS sequence"/>
</dbReference>
<proteinExistence type="predicted"/>
<comment type="caution">
    <text evidence="2">The sequence shown here is derived from an EMBL/GenBank/DDBJ whole genome shotgun (WGS) entry which is preliminary data.</text>
</comment>
<feature type="compositionally biased region" description="Basic and acidic residues" evidence="1">
    <location>
        <begin position="65"/>
        <end position="77"/>
    </location>
</feature>
<accession>A0A9N8WLT3</accession>
<feature type="compositionally biased region" description="Low complexity" evidence="1">
    <location>
        <begin position="34"/>
        <end position="57"/>
    </location>
</feature>
<gene>
    <name evidence="2" type="ORF">POCULU_LOCUS2222</name>
</gene>
<protein>
    <submittedName>
        <fullName evidence="2">5468_t:CDS:1</fullName>
    </submittedName>
</protein>
<dbReference type="AlphaFoldDB" id="A0A9N8WLT3"/>
<keyword evidence="3" id="KW-1185">Reference proteome</keyword>
<feature type="region of interest" description="Disordered" evidence="1">
    <location>
        <begin position="34"/>
        <end position="77"/>
    </location>
</feature>
<name>A0A9N8WLT3_9GLOM</name>
<reference evidence="2" key="1">
    <citation type="submission" date="2021-06" db="EMBL/GenBank/DDBJ databases">
        <authorList>
            <person name="Kallberg Y."/>
            <person name="Tangrot J."/>
            <person name="Rosling A."/>
        </authorList>
    </citation>
    <scope>NUCLEOTIDE SEQUENCE</scope>
    <source>
        <strain evidence="2">IA702</strain>
    </source>
</reference>
<evidence type="ECO:0000256" key="1">
    <source>
        <dbReference type="SAM" id="MobiDB-lite"/>
    </source>
</evidence>
<dbReference type="EMBL" id="CAJVPJ010000200">
    <property type="protein sequence ID" value="CAG8493957.1"/>
    <property type="molecule type" value="Genomic_DNA"/>
</dbReference>